<dbReference type="Pfam" id="PF00072">
    <property type="entry name" value="Response_reg"/>
    <property type="match status" value="1"/>
</dbReference>
<evidence type="ECO:0000259" key="12">
    <source>
        <dbReference type="PROSITE" id="PS50112"/>
    </source>
</evidence>
<evidence type="ECO:0000256" key="4">
    <source>
        <dbReference type="ARBA" id="ARBA00022553"/>
    </source>
</evidence>
<dbReference type="SUPFAM" id="SSF55874">
    <property type="entry name" value="ATPase domain of HSP90 chaperone/DNA topoisomerase II/histidine kinase"/>
    <property type="match status" value="1"/>
</dbReference>
<dbReference type="Gene3D" id="3.30.565.10">
    <property type="entry name" value="Histidine kinase-like ATPase, C-terminal domain"/>
    <property type="match status" value="1"/>
</dbReference>
<dbReference type="Proteomes" id="UP000433577">
    <property type="component" value="Chromosome 4"/>
</dbReference>
<sequence length="1043" mass="113877">MGEAPRGAPLSSSAARRAGAMATAKGGTSMPDDGAPALNVEDVLITELLASRPNRLPDYQGESGALSTLALEMARNPSGVLHKVADYARVLCGAESAGVSVLERYAGEPVVRWCATSGRYAAHLDRALPIDGCACGAVAQRNALLLFERPERCFAMYETIGPAIHEALHVPWIINGQVVGTVWVLSHDTDKHFDAEDARLLQSLASSACAAFQMTRAMSDARDAGQNLAEQVASRTRSLQDINARLRDESKQRKDAEHALHESEARLQAAVSIETVGVLFFNLDGTMADANDAFEQMSGYTRADLRAAARTPAPRDPLREAHNPVRNPVRNPARVPLDALGVTTRAVNDLATAGRTQPYERELVRKDGTHWWGLFAPTRLSGAGMESKCAEFVLDITERRRVETECMESEERFRALVEGFAQAVWETDARGQTGTASASWSAYTGQPVEEWLGDGWIDAVHPEDREYALRNWKESVAMQRVVNAEFRLHTATGGWRWTNLRAAPLWNADGSVRKWVGMNIDIDDRRGAQEALRESEARFRALADASPALIWQIDTLGNTVYLNQRYLAAIGLTPDELLLTAWHAIVHPLDLPSFLTSLQAAQREQSAFQSRIRIKVKDDSWHWFETGCAPWFSSSGEYRGHVGVSIDISEAVRAEDALKEADRRKDEFLATLAHELRNPLAPIANALHLLRRDDMPGQSQPILAMLDRQVHHMVRLIDDLMEVSRITRGKIGLIKAPVSLAEIIDNALETSRPVIDQVRHELTVTMPETPLMLDADRTRLTQVFTNLLNNAARYTDAGGAIRVSAQREGEWAVIVLRDTGIGMSTEQIDKAFEMFAQGQRPSARGQGGLGIGLTMVRHLVRMHGGTVEAASAGPGKGSAFTVRLPLLARGDQADMADQAARMASGQVGSDQTSASVAEPLSGKRILVVDDNRDAADSLAMVLQGEGADVHVAYDGAAALAALEASSPQSEPQAIVLDIGMPGMDGYAIARTIRQSRRFRGVFIVALTGWGQHADRLRSRMSGIDSHLTKPVDFPALMDLLVTH</sequence>
<evidence type="ECO:0000313" key="15">
    <source>
        <dbReference type="Proteomes" id="UP000433577"/>
    </source>
</evidence>
<feature type="compositionally biased region" description="Low complexity" evidence="9">
    <location>
        <begin position="1"/>
        <end position="30"/>
    </location>
</feature>
<feature type="domain" description="Histidine kinase" evidence="10">
    <location>
        <begin position="671"/>
        <end position="888"/>
    </location>
</feature>
<feature type="domain" description="PAS" evidence="12">
    <location>
        <begin position="409"/>
        <end position="485"/>
    </location>
</feature>
<dbReference type="InterPro" id="IPR036890">
    <property type="entry name" value="HATPase_C_sf"/>
</dbReference>
<dbReference type="PRINTS" id="PR00344">
    <property type="entry name" value="BCTRLSENSOR"/>
</dbReference>
<dbReference type="SMART" id="SM00387">
    <property type="entry name" value="HATPase_c"/>
    <property type="match status" value="1"/>
</dbReference>
<dbReference type="SMART" id="SM00388">
    <property type="entry name" value="HisKA"/>
    <property type="match status" value="1"/>
</dbReference>
<dbReference type="KEGG" id="pacs:FAZ98_32885"/>
<dbReference type="EC" id="2.7.13.3" evidence="3"/>
<dbReference type="CDD" id="cd00082">
    <property type="entry name" value="HisKA"/>
    <property type="match status" value="1"/>
</dbReference>
<dbReference type="SMART" id="SM00448">
    <property type="entry name" value="REC"/>
    <property type="match status" value="1"/>
</dbReference>
<feature type="domain" description="PAS" evidence="12">
    <location>
        <begin position="535"/>
        <end position="605"/>
    </location>
</feature>
<dbReference type="Pfam" id="PF13185">
    <property type="entry name" value="GAF_2"/>
    <property type="match status" value="1"/>
</dbReference>
<dbReference type="PROSITE" id="PS50112">
    <property type="entry name" value="PAS"/>
    <property type="match status" value="3"/>
</dbReference>
<name>A0A7Z2JI50_9BURK</name>
<dbReference type="InterPro" id="IPR013655">
    <property type="entry name" value="PAS_fold_3"/>
</dbReference>
<dbReference type="InterPro" id="IPR001789">
    <property type="entry name" value="Sig_transdc_resp-reg_receiver"/>
</dbReference>
<dbReference type="Gene3D" id="3.30.450.40">
    <property type="match status" value="1"/>
</dbReference>
<dbReference type="InterPro" id="IPR000014">
    <property type="entry name" value="PAS"/>
</dbReference>
<evidence type="ECO:0000256" key="8">
    <source>
        <dbReference type="SAM" id="Coils"/>
    </source>
</evidence>
<dbReference type="Pfam" id="PF08447">
    <property type="entry name" value="PAS_3"/>
    <property type="match status" value="2"/>
</dbReference>
<feature type="region of interest" description="Disordered" evidence="9">
    <location>
        <begin position="1"/>
        <end position="35"/>
    </location>
</feature>
<feature type="domain" description="PAC" evidence="13">
    <location>
        <begin position="482"/>
        <end position="534"/>
    </location>
</feature>
<evidence type="ECO:0000256" key="7">
    <source>
        <dbReference type="PROSITE-ProRule" id="PRU00169"/>
    </source>
</evidence>
<dbReference type="Gene3D" id="1.10.287.130">
    <property type="match status" value="1"/>
</dbReference>
<evidence type="ECO:0000313" key="14">
    <source>
        <dbReference type="EMBL" id="QGZ66562.1"/>
    </source>
</evidence>
<dbReference type="InterPro" id="IPR003018">
    <property type="entry name" value="GAF"/>
</dbReference>
<dbReference type="SUPFAM" id="SSF52172">
    <property type="entry name" value="CheY-like"/>
    <property type="match status" value="1"/>
</dbReference>
<keyword evidence="15" id="KW-1185">Reference proteome</keyword>
<gene>
    <name evidence="14" type="ORF">FAZ98_32885</name>
</gene>
<feature type="domain" description="PAS" evidence="12">
    <location>
        <begin position="263"/>
        <end position="305"/>
    </location>
</feature>
<dbReference type="Pfam" id="PF13426">
    <property type="entry name" value="PAS_9"/>
    <property type="match status" value="1"/>
</dbReference>
<feature type="coiled-coil region" evidence="8">
    <location>
        <begin position="239"/>
        <end position="266"/>
    </location>
</feature>
<keyword evidence="6" id="KW-0418">Kinase</keyword>
<dbReference type="FunFam" id="3.30.450.20:FF:000099">
    <property type="entry name" value="Sensory box sensor histidine kinase"/>
    <property type="match status" value="1"/>
</dbReference>
<proteinExistence type="predicted"/>
<keyword evidence="8" id="KW-0175">Coiled coil</keyword>
<dbReference type="InterPro" id="IPR036097">
    <property type="entry name" value="HisK_dim/P_sf"/>
</dbReference>
<dbReference type="InterPro" id="IPR003661">
    <property type="entry name" value="HisK_dim/P_dom"/>
</dbReference>
<evidence type="ECO:0000256" key="5">
    <source>
        <dbReference type="ARBA" id="ARBA00022679"/>
    </source>
</evidence>
<dbReference type="PANTHER" id="PTHR43547:SF2">
    <property type="entry name" value="HYBRID SIGNAL TRANSDUCTION HISTIDINE KINASE C"/>
    <property type="match status" value="1"/>
</dbReference>
<dbReference type="SUPFAM" id="SSF47384">
    <property type="entry name" value="Homodimeric domain of signal transducing histidine kinase"/>
    <property type="match status" value="1"/>
</dbReference>
<dbReference type="SMART" id="SM00091">
    <property type="entry name" value="PAS"/>
    <property type="match status" value="3"/>
</dbReference>
<feature type="domain" description="PAC" evidence="13">
    <location>
        <begin position="357"/>
        <end position="408"/>
    </location>
</feature>
<dbReference type="FunFam" id="3.30.565.10:FF:000006">
    <property type="entry name" value="Sensor histidine kinase WalK"/>
    <property type="match status" value="1"/>
</dbReference>
<evidence type="ECO:0000256" key="9">
    <source>
        <dbReference type="SAM" id="MobiDB-lite"/>
    </source>
</evidence>
<dbReference type="PROSITE" id="PS50113">
    <property type="entry name" value="PAC"/>
    <property type="match status" value="3"/>
</dbReference>
<accession>A0A7Z2JI50</accession>
<evidence type="ECO:0000256" key="3">
    <source>
        <dbReference type="ARBA" id="ARBA00012438"/>
    </source>
</evidence>
<dbReference type="InterPro" id="IPR004358">
    <property type="entry name" value="Sig_transdc_His_kin-like_C"/>
</dbReference>
<dbReference type="PROSITE" id="PS50110">
    <property type="entry name" value="RESPONSE_REGULATORY"/>
    <property type="match status" value="1"/>
</dbReference>
<feature type="region of interest" description="Disordered" evidence="9">
    <location>
        <begin position="310"/>
        <end position="332"/>
    </location>
</feature>
<dbReference type="AlphaFoldDB" id="A0A7Z2JI50"/>
<evidence type="ECO:0000259" key="11">
    <source>
        <dbReference type="PROSITE" id="PS50110"/>
    </source>
</evidence>
<organism evidence="14 15">
    <name type="scientific">Paraburkholderia acidisoli</name>
    <dbReference type="NCBI Taxonomy" id="2571748"/>
    <lineage>
        <taxon>Bacteria</taxon>
        <taxon>Pseudomonadati</taxon>
        <taxon>Pseudomonadota</taxon>
        <taxon>Betaproteobacteria</taxon>
        <taxon>Burkholderiales</taxon>
        <taxon>Burkholderiaceae</taxon>
        <taxon>Paraburkholderia</taxon>
    </lineage>
</organism>
<dbReference type="InterPro" id="IPR003594">
    <property type="entry name" value="HATPase_dom"/>
</dbReference>
<dbReference type="NCBIfam" id="TIGR00229">
    <property type="entry name" value="sensory_box"/>
    <property type="match status" value="3"/>
</dbReference>
<dbReference type="Pfam" id="PF00512">
    <property type="entry name" value="HisKA"/>
    <property type="match status" value="1"/>
</dbReference>
<comment type="subcellular location">
    <subcellularLocation>
        <location evidence="2">Cell inner membrane</location>
        <topology evidence="2">Multi-pass membrane protein</topology>
    </subcellularLocation>
</comment>
<reference evidence="14 15" key="1">
    <citation type="submission" date="2019-12" db="EMBL/GenBank/DDBJ databases">
        <title>Paraburkholderia acidiphila 7Q-K02 sp. nov and Paraburkholderia acidisoli DHF22 sp. nov., two strains isolated from forest soil.</title>
        <authorList>
            <person name="Gao Z."/>
            <person name="Qiu L."/>
        </authorList>
    </citation>
    <scope>NUCLEOTIDE SEQUENCE [LARGE SCALE GENOMIC DNA]</scope>
    <source>
        <strain evidence="14 15">DHF22</strain>
    </source>
</reference>
<protein>
    <recommendedName>
        <fullName evidence="3">histidine kinase</fullName>
        <ecNumber evidence="3">2.7.13.3</ecNumber>
    </recommendedName>
</protein>
<evidence type="ECO:0000256" key="6">
    <source>
        <dbReference type="ARBA" id="ARBA00022777"/>
    </source>
</evidence>
<dbReference type="Pfam" id="PF02518">
    <property type="entry name" value="HATPase_c"/>
    <property type="match status" value="1"/>
</dbReference>
<evidence type="ECO:0000256" key="2">
    <source>
        <dbReference type="ARBA" id="ARBA00004429"/>
    </source>
</evidence>
<keyword evidence="5" id="KW-0808">Transferase</keyword>
<evidence type="ECO:0000256" key="1">
    <source>
        <dbReference type="ARBA" id="ARBA00000085"/>
    </source>
</evidence>
<dbReference type="CDD" id="cd00130">
    <property type="entry name" value="PAS"/>
    <property type="match status" value="3"/>
</dbReference>
<dbReference type="CDD" id="cd17580">
    <property type="entry name" value="REC_2_DhkD-like"/>
    <property type="match status" value="1"/>
</dbReference>
<comment type="catalytic activity">
    <reaction evidence="1">
        <text>ATP + protein L-histidine = ADP + protein N-phospho-L-histidine.</text>
        <dbReference type="EC" id="2.7.13.3"/>
    </reaction>
</comment>
<dbReference type="InterPro" id="IPR029016">
    <property type="entry name" value="GAF-like_dom_sf"/>
</dbReference>
<dbReference type="Gene3D" id="3.40.50.2300">
    <property type="match status" value="1"/>
</dbReference>
<dbReference type="SUPFAM" id="SSF55781">
    <property type="entry name" value="GAF domain-like"/>
    <property type="match status" value="1"/>
</dbReference>
<dbReference type="InterPro" id="IPR005467">
    <property type="entry name" value="His_kinase_dom"/>
</dbReference>
<dbReference type="SUPFAM" id="SSF55785">
    <property type="entry name" value="PYP-like sensor domain (PAS domain)"/>
    <property type="match status" value="3"/>
</dbReference>
<dbReference type="PROSITE" id="PS50109">
    <property type="entry name" value="HIS_KIN"/>
    <property type="match status" value="1"/>
</dbReference>
<dbReference type="PANTHER" id="PTHR43547">
    <property type="entry name" value="TWO-COMPONENT HISTIDINE KINASE"/>
    <property type="match status" value="1"/>
</dbReference>
<dbReference type="GO" id="GO:0000155">
    <property type="term" value="F:phosphorelay sensor kinase activity"/>
    <property type="evidence" value="ECO:0007669"/>
    <property type="project" value="InterPro"/>
</dbReference>
<dbReference type="InterPro" id="IPR000700">
    <property type="entry name" value="PAS-assoc_C"/>
</dbReference>
<feature type="domain" description="PAC" evidence="13">
    <location>
        <begin position="608"/>
        <end position="660"/>
    </location>
</feature>
<dbReference type="InterPro" id="IPR001610">
    <property type="entry name" value="PAC"/>
</dbReference>
<feature type="domain" description="Response regulatory" evidence="11">
    <location>
        <begin position="924"/>
        <end position="1043"/>
    </location>
</feature>
<evidence type="ECO:0000259" key="13">
    <source>
        <dbReference type="PROSITE" id="PS50113"/>
    </source>
</evidence>
<dbReference type="InterPro" id="IPR035965">
    <property type="entry name" value="PAS-like_dom_sf"/>
</dbReference>
<dbReference type="Gene3D" id="3.30.450.20">
    <property type="entry name" value="PAS domain"/>
    <property type="match status" value="3"/>
</dbReference>
<evidence type="ECO:0000259" key="10">
    <source>
        <dbReference type="PROSITE" id="PS50109"/>
    </source>
</evidence>
<keyword evidence="4 7" id="KW-0597">Phosphoprotein</keyword>
<dbReference type="SMART" id="SM00086">
    <property type="entry name" value="PAC"/>
    <property type="match status" value="3"/>
</dbReference>
<dbReference type="InterPro" id="IPR011006">
    <property type="entry name" value="CheY-like_superfamily"/>
</dbReference>
<dbReference type="GO" id="GO:0005886">
    <property type="term" value="C:plasma membrane"/>
    <property type="evidence" value="ECO:0007669"/>
    <property type="project" value="UniProtKB-SubCell"/>
</dbReference>
<feature type="modified residue" description="4-aspartylphosphate" evidence="7">
    <location>
        <position position="977"/>
    </location>
</feature>
<dbReference type="SMART" id="SM00065">
    <property type="entry name" value="GAF"/>
    <property type="match status" value="1"/>
</dbReference>
<dbReference type="EMBL" id="CP046916">
    <property type="protein sequence ID" value="QGZ66562.1"/>
    <property type="molecule type" value="Genomic_DNA"/>
</dbReference>